<proteinExistence type="predicted"/>
<organism evidence="1 2">
    <name type="scientific">Glonium stellatum</name>
    <dbReference type="NCBI Taxonomy" id="574774"/>
    <lineage>
        <taxon>Eukaryota</taxon>
        <taxon>Fungi</taxon>
        <taxon>Dikarya</taxon>
        <taxon>Ascomycota</taxon>
        <taxon>Pezizomycotina</taxon>
        <taxon>Dothideomycetes</taxon>
        <taxon>Pleosporomycetidae</taxon>
        <taxon>Gloniales</taxon>
        <taxon>Gloniaceae</taxon>
        <taxon>Glonium</taxon>
    </lineage>
</organism>
<accession>A0A8E2F7A0</accession>
<dbReference type="AlphaFoldDB" id="A0A8E2F7A0"/>
<evidence type="ECO:0000313" key="2">
    <source>
        <dbReference type="Proteomes" id="UP000250140"/>
    </source>
</evidence>
<name>A0A8E2F7A0_9PEZI</name>
<keyword evidence="2" id="KW-1185">Reference proteome</keyword>
<dbReference type="OrthoDB" id="3918221at2759"/>
<evidence type="ECO:0000313" key="1">
    <source>
        <dbReference type="EMBL" id="OCL11766.1"/>
    </source>
</evidence>
<protein>
    <submittedName>
        <fullName evidence="1">Uncharacterized protein</fullName>
    </submittedName>
</protein>
<dbReference type="EMBL" id="KV748991">
    <property type="protein sequence ID" value="OCL11766.1"/>
    <property type="molecule type" value="Genomic_DNA"/>
</dbReference>
<sequence>MSRQRDTMRRRHDKLTEREMRDLIREYDIEFKGPLTPSLWPKNYYDLFLRVREIGFTEFEKYQPDGETDRSLVDKMKRRAVELTRIAYGDRRGRVNEPTLRGNTEPLVFARFQAEVKCDEPGETLLFANYSDKFIQYDPRDGLEMRGLQKRKPDRVFGLSRTESLVYFSKTDLAKDLRHSPFPDADMFYPFLILEAKSEGGGLGFESIETQTAFPIRTCVKLQDDLRRRSSNSMDPLLWFMSYEGDEWRVAACIVHSEKFEDSDRETAGSTDTAPLSNLMLDDTVMEDQPVLAVDQDDEPYKNTPSHPLLKWVNTSPSDTSWIRHGTIRHVNMPLFMFSHLALPEDPDTLAACLQQMNGLTERPVRDIALGLIESFRDPMGAVSTSLNRILQLKNEWLKEGSNVTVESESPVRALFSFRTSVRSSDWQILRGLWCISCTLLAALELAKVAGVDLGELSSRTWWSIDTNLFSLSVFSSLRSLTRKDSATAALNSIILYLTVQGKVGDQYCCQWIPRNASERIPASFTLLLPKICRRGTLASAVDQATALMEVLEKPLPQDLRALLGPQLSVSRATILLRRGQHWPEITPQWCLMVLNEIDFEDNRQLGRSLAEVKDKGLYYTFTFASSYDEAGEPTEELIDQSVDVRFLDTWINHLLS</sequence>
<reference evidence="1 2" key="1">
    <citation type="journal article" date="2016" name="Nat. Commun.">
        <title>Ectomycorrhizal ecology is imprinted in the genome of the dominant symbiotic fungus Cenococcum geophilum.</title>
        <authorList>
            <consortium name="DOE Joint Genome Institute"/>
            <person name="Peter M."/>
            <person name="Kohler A."/>
            <person name="Ohm R.A."/>
            <person name="Kuo A."/>
            <person name="Krutzmann J."/>
            <person name="Morin E."/>
            <person name="Arend M."/>
            <person name="Barry K.W."/>
            <person name="Binder M."/>
            <person name="Choi C."/>
            <person name="Clum A."/>
            <person name="Copeland A."/>
            <person name="Grisel N."/>
            <person name="Haridas S."/>
            <person name="Kipfer T."/>
            <person name="LaButti K."/>
            <person name="Lindquist E."/>
            <person name="Lipzen A."/>
            <person name="Maire R."/>
            <person name="Meier B."/>
            <person name="Mihaltcheva S."/>
            <person name="Molinier V."/>
            <person name="Murat C."/>
            <person name="Poggeler S."/>
            <person name="Quandt C.A."/>
            <person name="Sperisen C."/>
            <person name="Tritt A."/>
            <person name="Tisserant E."/>
            <person name="Crous P.W."/>
            <person name="Henrissat B."/>
            <person name="Nehls U."/>
            <person name="Egli S."/>
            <person name="Spatafora J.W."/>
            <person name="Grigoriev I.V."/>
            <person name="Martin F.M."/>
        </authorList>
    </citation>
    <scope>NUCLEOTIDE SEQUENCE [LARGE SCALE GENOMIC DNA]</scope>
    <source>
        <strain evidence="1 2">CBS 207.34</strain>
    </source>
</reference>
<gene>
    <name evidence="1" type="ORF">AOQ84DRAFT_361218</name>
</gene>
<dbReference type="Proteomes" id="UP000250140">
    <property type="component" value="Unassembled WGS sequence"/>
</dbReference>